<dbReference type="Proteomes" id="UP000179057">
    <property type="component" value="Unassembled WGS sequence"/>
</dbReference>
<name>A0A1F8E3B2_9BACT</name>
<proteinExistence type="predicted"/>
<sequence>MATLLRFNEGLKDFLLFAEEDGIKQVQRLAVDIQLDGKHVGYIARDGKVTIVTNAIGKPSHIIEVSFTETQWTAIALRAKEFRERCARIAQEQAQAQAEQDRILDQAYEQMEALGASSPA</sequence>
<evidence type="ECO:0000313" key="2">
    <source>
        <dbReference type="Proteomes" id="UP000179057"/>
    </source>
</evidence>
<dbReference type="AlphaFoldDB" id="A0A1F8E3B2"/>
<dbReference type="EMBL" id="MGIV01000009">
    <property type="protein sequence ID" value="OGM95262.1"/>
    <property type="molecule type" value="Genomic_DNA"/>
</dbReference>
<evidence type="ECO:0000313" key="1">
    <source>
        <dbReference type="EMBL" id="OGM95262.1"/>
    </source>
</evidence>
<protein>
    <submittedName>
        <fullName evidence="1">Uncharacterized protein</fullName>
    </submittedName>
</protein>
<organism evidence="1 2">
    <name type="scientific">Candidatus Wolfebacteria bacterium RIFOXYD1_FULL_48_65</name>
    <dbReference type="NCBI Taxonomy" id="1802561"/>
    <lineage>
        <taxon>Bacteria</taxon>
        <taxon>Candidatus Wolfeibacteriota</taxon>
    </lineage>
</organism>
<accession>A0A1F8E3B2</accession>
<gene>
    <name evidence="1" type="ORF">A2610_03515</name>
</gene>
<comment type="caution">
    <text evidence="1">The sequence shown here is derived from an EMBL/GenBank/DDBJ whole genome shotgun (WGS) entry which is preliminary data.</text>
</comment>
<reference evidence="1 2" key="1">
    <citation type="journal article" date="2016" name="Nat. Commun.">
        <title>Thousands of microbial genomes shed light on interconnected biogeochemical processes in an aquifer system.</title>
        <authorList>
            <person name="Anantharaman K."/>
            <person name="Brown C.T."/>
            <person name="Hug L.A."/>
            <person name="Sharon I."/>
            <person name="Castelle C.J."/>
            <person name="Probst A.J."/>
            <person name="Thomas B.C."/>
            <person name="Singh A."/>
            <person name="Wilkins M.J."/>
            <person name="Karaoz U."/>
            <person name="Brodie E.L."/>
            <person name="Williams K.H."/>
            <person name="Hubbard S.S."/>
            <person name="Banfield J.F."/>
        </authorList>
    </citation>
    <scope>NUCLEOTIDE SEQUENCE [LARGE SCALE GENOMIC DNA]</scope>
</reference>